<keyword evidence="1" id="KW-0539">Nucleus</keyword>
<keyword evidence="2" id="KW-0812">Transmembrane</keyword>
<evidence type="ECO:0000256" key="2">
    <source>
        <dbReference type="SAM" id="Phobius"/>
    </source>
</evidence>
<protein>
    <recommendedName>
        <fullName evidence="1">Nucleoside diphosphate-linked moiety X motif 6</fullName>
        <shortName evidence="1">Nudix motif 6</shortName>
        <ecNumber evidence="1">3.6.1.-</ecNumber>
    </recommendedName>
</protein>
<comment type="function">
    <text evidence="1">May contribute to the regulation of cell proliferation.</text>
</comment>
<proteinExistence type="inferred from homology"/>
<accession>A0A5A9NK81</accession>
<comment type="similarity">
    <text evidence="1">Belongs to the Nudix hydrolase family.</text>
</comment>
<dbReference type="Proteomes" id="UP000324632">
    <property type="component" value="Chromosome 17"/>
</dbReference>
<dbReference type="AlphaFoldDB" id="A0A5A9NK81"/>
<dbReference type="EMBL" id="SOYY01000017">
    <property type="protein sequence ID" value="KAA0709833.1"/>
    <property type="molecule type" value="Genomic_DNA"/>
</dbReference>
<dbReference type="Gene3D" id="3.90.79.10">
    <property type="entry name" value="Nucleoside Triphosphate Pyrophosphohydrolase"/>
    <property type="match status" value="1"/>
</dbReference>
<dbReference type="GO" id="GO:0005634">
    <property type="term" value="C:nucleus"/>
    <property type="evidence" value="ECO:0007669"/>
    <property type="project" value="UniProtKB-SubCell"/>
</dbReference>
<dbReference type="GO" id="GO:0051287">
    <property type="term" value="F:NAD binding"/>
    <property type="evidence" value="ECO:0007669"/>
    <property type="project" value="TreeGrafter"/>
</dbReference>
<dbReference type="EC" id="3.6.1.-" evidence="1"/>
<reference evidence="3 4" key="1">
    <citation type="journal article" date="2019" name="Mol. Ecol. Resour.">
        <title>Chromosome-level genome assembly of Triplophysa tibetana, a fish adapted to the harsh high-altitude environment of the Tibetan Plateau.</title>
        <authorList>
            <person name="Yang X."/>
            <person name="Liu H."/>
            <person name="Ma Z."/>
            <person name="Zou Y."/>
            <person name="Zou M."/>
            <person name="Mao Y."/>
            <person name="Li X."/>
            <person name="Wang H."/>
            <person name="Chen T."/>
            <person name="Wang W."/>
            <person name="Yang R."/>
        </authorList>
    </citation>
    <scope>NUCLEOTIDE SEQUENCE [LARGE SCALE GENOMIC DNA]</scope>
    <source>
        <strain evidence="3">TTIB1903HZAU</strain>
        <tissue evidence="3">Muscle</tissue>
    </source>
</reference>
<dbReference type="Gene3D" id="4.10.80.100">
    <property type="match status" value="1"/>
</dbReference>
<dbReference type="GO" id="GO:0035529">
    <property type="term" value="F:NADH pyrophosphatase activity"/>
    <property type="evidence" value="ECO:0007669"/>
    <property type="project" value="TreeGrafter"/>
</dbReference>
<dbReference type="GO" id="GO:0005739">
    <property type="term" value="C:mitochondrion"/>
    <property type="evidence" value="ECO:0007669"/>
    <property type="project" value="UniProtKB-SubCell"/>
</dbReference>
<dbReference type="SUPFAM" id="SSF55811">
    <property type="entry name" value="Nudix"/>
    <property type="match status" value="1"/>
</dbReference>
<feature type="transmembrane region" description="Helical" evidence="2">
    <location>
        <begin position="275"/>
        <end position="292"/>
    </location>
</feature>
<dbReference type="InterPro" id="IPR003293">
    <property type="entry name" value="Nudix_hydrolase6-like"/>
</dbReference>
<keyword evidence="1" id="KW-0378">Hydrolase</keyword>
<name>A0A5A9NK81_9TELE</name>
<evidence type="ECO:0000313" key="3">
    <source>
        <dbReference type="EMBL" id="KAA0709833.1"/>
    </source>
</evidence>
<keyword evidence="2" id="KW-1133">Transmembrane helix</keyword>
<gene>
    <name evidence="3" type="ORF">E1301_Tti024021</name>
</gene>
<evidence type="ECO:0000256" key="1">
    <source>
        <dbReference type="RuleBase" id="RU368106"/>
    </source>
</evidence>
<comment type="subunit">
    <text evidence="1">Monomer and homodimer.</text>
</comment>
<organism evidence="3 4">
    <name type="scientific">Triplophysa tibetana</name>
    <dbReference type="NCBI Taxonomy" id="1572043"/>
    <lineage>
        <taxon>Eukaryota</taxon>
        <taxon>Metazoa</taxon>
        <taxon>Chordata</taxon>
        <taxon>Craniata</taxon>
        <taxon>Vertebrata</taxon>
        <taxon>Euteleostomi</taxon>
        <taxon>Actinopterygii</taxon>
        <taxon>Neopterygii</taxon>
        <taxon>Teleostei</taxon>
        <taxon>Ostariophysi</taxon>
        <taxon>Cypriniformes</taxon>
        <taxon>Nemacheilidae</taxon>
        <taxon>Triplophysa</taxon>
    </lineage>
</organism>
<keyword evidence="1" id="KW-0496">Mitochondrion</keyword>
<keyword evidence="1" id="KW-0963">Cytoplasm</keyword>
<sequence length="293" mass="32948">MSAVLCRALRVTKFISVGSVRFSSGCEQRLHGSLLSGDVDRFGGVTVRDFPPQVNEDEFKDLLREPIGCGSCVSRVQLPSRPWRCGGSQPVGRTGSGQTAGVCHTSDRSRRLRMLGSFLVVCQMSEKTSATRQSVRFLRKLGSDQNSDLCSASVSSNKHPGAFGMSDMYLICRLHPLSYDINFCTHECLRCDWLDLAELAKTTETTPITSRIAKLLLHGLERGFHNIDLCVEELPAVYSGMFYISSTTDRCQRVNRHETPHQTLCVIFHLQIKRIYFAWTVFSFIQIFLLFCF</sequence>
<evidence type="ECO:0000313" key="4">
    <source>
        <dbReference type="Proteomes" id="UP000324632"/>
    </source>
</evidence>
<keyword evidence="2" id="KW-0472">Membrane</keyword>
<keyword evidence="4" id="KW-1185">Reference proteome</keyword>
<dbReference type="PRINTS" id="PR01356">
    <property type="entry name" value="GFGPROTEIN"/>
</dbReference>
<dbReference type="InterPro" id="IPR015797">
    <property type="entry name" value="NUDIX_hydrolase-like_dom_sf"/>
</dbReference>
<dbReference type="PANTHER" id="PTHR13994">
    <property type="entry name" value="NUDIX HYDROLASE RELATED"/>
    <property type="match status" value="1"/>
</dbReference>
<dbReference type="PANTHER" id="PTHR13994:SF46">
    <property type="entry name" value="NUCLEOSIDE DIPHOSPHATE-LINKED MOIETY X MOTIF 6"/>
    <property type="match status" value="1"/>
</dbReference>
<comment type="subcellular location">
    <subcellularLocation>
        <location evidence="1">Cytoplasm</location>
    </subcellularLocation>
    <subcellularLocation>
        <location evidence="1">Nucleus</location>
    </subcellularLocation>
    <subcellularLocation>
        <location evidence="1">Mitochondrion</location>
    </subcellularLocation>
</comment>
<dbReference type="GO" id="GO:0047631">
    <property type="term" value="F:ADP-ribose diphosphatase activity"/>
    <property type="evidence" value="ECO:0007669"/>
    <property type="project" value="TreeGrafter"/>
</dbReference>
<comment type="caution">
    <text evidence="3">The sequence shown here is derived from an EMBL/GenBank/DDBJ whole genome shotgun (WGS) entry which is preliminary data.</text>
</comment>